<keyword evidence="1" id="KW-0540">Nuclease</keyword>
<dbReference type="Pfam" id="PF00929">
    <property type="entry name" value="RNase_T"/>
    <property type="match status" value="1"/>
</dbReference>
<feature type="compositionally biased region" description="Low complexity" evidence="2">
    <location>
        <begin position="567"/>
        <end position="593"/>
    </location>
</feature>
<dbReference type="FunFam" id="3.30.420.10:FF:000045">
    <property type="entry name" value="3'-5' exonuclease DinG"/>
    <property type="match status" value="1"/>
</dbReference>
<keyword evidence="1" id="KW-0378">Hydrolase</keyword>
<dbReference type="InterPro" id="IPR036397">
    <property type="entry name" value="RNaseH_sf"/>
</dbReference>
<reference evidence="4 5" key="1">
    <citation type="submission" date="2020-07" db="EMBL/GenBank/DDBJ databases">
        <title>Sequencing the genomes of 1000 actinobacteria strains.</title>
        <authorList>
            <person name="Klenk H.-P."/>
        </authorList>
    </citation>
    <scope>NUCLEOTIDE SEQUENCE [LARGE SCALE GENOMIC DNA]</scope>
    <source>
        <strain evidence="4 5">DSM 26341</strain>
    </source>
</reference>
<dbReference type="InterPro" id="IPR006054">
    <property type="entry name" value="DnaQ"/>
</dbReference>
<dbReference type="NCBIfam" id="NF005907">
    <property type="entry name" value="PRK07883.1-5"/>
    <property type="match status" value="1"/>
</dbReference>
<dbReference type="CDD" id="cd10434">
    <property type="entry name" value="GIY-YIG_UvrC_Cho"/>
    <property type="match status" value="1"/>
</dbReference>
<keyword evidence="5" id="KW-1185">Reference proteome</keyword>
<dbReference type="GO" id="GO:0006289">
    <property type="term" value="P:nucleotide-excision repair"/>
    <property type="evidence" value="ECO:0007669"/>
    <property type="project" value="InterPro"/>
</dbReference>
<keyword evidence="1" id="KW-0269">Exonuclease</keyword>
<dbReference type="PANTHER" id="PTHR30562:SF1">
    <property type="entry name" value="UVRABC SYSTEM PROTEIN C"/>
    <property type="match status" value="1"/>
</dbReference>
<evidence type="ECO:0000313" key="4">
    <source>
        <dbReference type="EMBL" id="NYI68352.1"/>
    </source>
</evidence>
<dbReference type="SMART" id="SM00479">
    <property type="entry name" value="EXOIII"/>
    <property type="match status" value="1"/>
</dbReference>
<proteinExistence type="predicted"/>
<dbReference type="InterPro" id="IPR013520">
    <property type="entry name" value="Ribonucl_H"/>
</dbReference>
<dbReference type="InterPro" id="IPR047296">
    <property type="entry name" value="GIY-YIG_UvrC_Cho"/>
</dbReference>
<dbReference type="Gene3D" id="3.30.420.10">
    <property type="entry name" value="Ribonuclease H-like superfamily/Ribonuclease H"/>
    <property type="match status" value="1"/>
</dbReference>
<dbReference type="InterPro" id="IPR050066">
    <property type="entry name" value="UvrABC_protein_C"/>
</dbReference>
<evidence type="ECO:0000313" key="5">
    <source>
        <dbReference type="Proteomes" id="UP000539111"/>
    </source>
</evidence>
<dbReference type="GO" id="GO:0004527">
    <property type="term" value="F:exonuclease activity"/>
    <property type="evidence" value="ECO:0007669"/>
    <property type="project" value="UniProtKB-KW"/>
</dbReference>
<dbReference type="Proteomes" id="UP000539111">
    <property type="component" value="Unassembled WGS sequence"/>
</dbReference>
<evidence type="ECO:0000256" key="1">
    <source>
        <dbReference type="ARBA" id="ARBA00022839"/>
    </source>
</evidence>
<dbReference type="NCBIfam" id="TIGR00573">
    <property type="entry name" value="dnaq"/>
    <property type="match status" value="1"/>
</dbReference>
<dbReference type="PROSITE" id="PS50164">
    <property type="entry name" value="GIY_YIG"/>
    <property type="match status" value="1"/>
</dbReference>
<dbReference type="SUPFAM" id="SSF82771">
    <property type="entry name" value="GIY-YIG endonuclease"/>
    <property type="match status" value="1"/>
</dbReference>
<feature type="domain" description="GIY-YIG" evidence="3">
    <location>
        <begin position="226"/>
        <end position="304"/>
    </location>
</feature>
<dbReference type="GO" id="GO:0009380">
    <property type="term" value="C:excinuclease repair complex"/>
    <property type="evidence" value="ECO:0007669"/>
    <property type="project" value="TreeGrafter"/>
</dbReference>
<evidence type="ECO:0000259" key="3">
    <source>
        <dbReference type="PROSITE" id="PS50164"/>
    </source>
</evidence>
<dbReference type="CDD" id="cd06127">
    <property type="entry name" value="DEDDh"/>
    <property type="match status" value="1"/>
</dbReference>
<dbReference type="NCBIfam" id="NF005905">
    <property type="entry name" value="PRK07883.1-3"/>
    <property type="match status" value="1"/>
</dbReference>
<dbReference type="RefSeq" id="WP_179428711.1">
    <property type="nucleotide sequence ID" value="NZ_JACBZP010000001.1"/>
</dbReference>
<dbReference type="EC" id="2.7.7.7" evidence="4"/>
<dbReference type="InterPro" id="IPR035901">
    <property type="entry name" value="GIY-YIG_endonuc_sf"/>
</dbReference>
<accession>A0A7Z0D3S5</accession>
<evidence type="ECO:0000256" key="2">
    <source>
        <dbReference type="SAM" id="MobiDB-lite"/>
    </source>
</evidence>
<dbReference type="InterPro" id="IPR000305">
    <property type="entry name" value="GIY-YIG_endonuc"/>
</dbReference>
<dbReference type="EMBL" id="JACBZP010000001">
    <property type="protein sequence ID" value="NYI68352.1"/>
    <property type="molecule type" value="Genomic_DNA"/>
</dbReference>
<dbReference type="AlphaFoldDB" id="A0A7Z0D3S5"/>
<keyword evidence="4" id="KW-0548">Nucleotidyltransferase</keyword>
<dbReference type="Gene3D" id="3.40.1440.10">
    <property type="entry name" value="GIY-YIG endonuclease"/>
    <property type="match status" value="1"/>
</dbReference>
<dbReference type="GO" id="GO:0006260">
    <property type="term" value="P:DNA replication"/>
    <property type="evidence" value="ECO:0007669"/>
    <property type="project" value="InterPro"/>
</dbReference>
<feature type="region of interest" description="Disordered" evidence="2">
    <location>
        <begin position="565"/>
        <end position="593"/>
    </location>
</feature>
<name>A0A7Z0D3S5_9MICO</name>
<dbReference type="SMART" id="SM00465">
    <property type="entry name" value="GIYc"/>
    <property type="match status" value="1"/>
</dbReference>
<keyword evidence="4" id="KW-0808">Transferase</keyword>
<protein>
    <submittedName>
        <fullName evidence="4">DNA polymerase-3 subunit epsilon</fullName>
        <ecNumber evidence="4">2.7.7.7</ecNumber>
    </submittedName>
</protein>
<dbReference type="InterPro" id="IPR012337">
    <property type="entry name" value="RNaseH-like_sf"/>
</dbReference>
<dbReference type="PANTHER" id="PTHR30562">
    <property type="entry name" value="UVRC/OXIDOREDUCTASE"/>
    <property type="match status" value="1"/>
</dbReference>
<dbReference type="GO" id="GO:0003677">
    <property type="term" value="F:DNA binding"/>
    <property type="evidence" value="ECO:0007669"/>
    <property type="project" value="InterPro"/>
</dbReference>
<comment type="caution">
    <text evidence="4">The sequence shown here is derived from an EMBL/GenBank/DDBJ whole genome shotgun (WGS) entry which is preliminary data.</text>
</comment>
<dbReference type="GO" id="GO:0003887">
    <property type="term" value="F:DNA-directed DNA polymerase activity"/>
    <property type="evidence" value="ECO:0007669"/>
    <property type="project" value="UniProtKB-EC"/>
</dbReference>
<gene>
    <name evidence="4" type="ORF">BJY26_002658</name>
</gene>
<dbReference type="SUPFAM" id="SSF53098">
    <property type="entry name" value="Ribonuclease H-like"/>
    <property type="match status" value="1"/>
</dbReference>
<sequence length="593" mass="62813">MHSRTDLLHEQLRIDDLGTPLFGTTFVVVDLETTGTRAATSAITEIGAVKVRGGEPLGEFQTLVNPGGDRISPFVTTLTGITNAMVSDAPAIGAVLPMFFEFAHGCVLVAHNAPFDIGFLKSAAGKLQIPWPGFKTVDTVKVARAVVPRDEVRNHKLATLAAHFGAATTPDHRALADARATVDVLHGLIGRLGSQGVDTLEELAGVTSTVTAATRSKSYLAADLPDSPGVYLFTDASSRVLYVGTSGNIRMRVKNYFTGSETRSRMGEMVRIANKVTPLVCPTILEAGVRELRLIAEHKPPYNRRDKMPERAPWVKLTTETFPRLSIVRDVRDDSAAGARYLGPFSSHAAAVACVDALHDAFALRRCRTPVGGPPCAAAQLGKCGGPCAGVTDPAEYALTADQVRRAMCGDVEQVVAAARSRIKSLSASWRYEEAATARDRLLSYLHAVVKTDEARMLATCPHLAAARRTPDGGWEIAVVRYGRLAGTAVCARHENPYDVLAGLNATAEHAERPIQPRTAALPGESALVARWLGEPGVRLIEVEGELACARTSAPSVLATLGSHTVGSAGDTSPTATTPTATTPTATSPEGTP</sequence>
<organism evidence="4 5">
    <name type="scientific">Spelaeicoccus albus</name>
    <dbReference type="NCBI Taxonomy" id="1280376"/>
    <lineage>
        <taxon>Bacteria</taxon>
        <taxon>Bacillati</taxon>
        <taxon>Actinomycetota</taxon>
        <taxon>Actinomycetes</taxon>
        <taxon>Micrococcales</taxon>
        <taxon>Brevibacteriaceae</taxon>
        <taxon>Spelaeicoccus</taxon>
    </lineage>
</organism>